<dbReference type="GO" id="GO:0055085">
    <property type="term" value="P:transmembrane transport"/>
    <property type="evidence" value="ECO:0007669"/>
    <property type="project" value="InterPro"/>
</dbReference>
<evidence type="ECO:0000259" key="6">
    <source>
        <dbReference type="PROSITE" id="PS50801"/>
    </source>
</evidence>
<dbReference type="NCBIfam" id="TIGR00815">
    <property type="entry name" value="sulP"/>
    <property type="match status" value="1"/>
</dbReference>
<dbReference type="Gene3D" id="3.30.750.24">
    <property type="entry name" value="STAS domain"/>
    <property type="match status" value="1"/>
</dbReference>
<evidence type="ECO:0000256" key="4">
    <source>
        <dbReference type="ARBA" id="ARBA00023136"/>
    </source>
</evidence>
<evidence type="ECO:0000256" key="1">
    <source>
        <dbReference type="ARBA" id="ARBA00004141"/>
    </source>
</evidence>
<feature type="transmembrane region" description="Helical" evidence="5">
    <location>
        <begin position="466"/>
        <end position="483"/>
    </location>
</feature>
<dbReference type="InterPro" id="IPR001902">
    <property type="entry name" value="SLC26A/SulP_fam"/>
</dbReference>
<dbReference type="AlphaFoldDB" id="A0A1B6DD06"/>
<dbReference type="Pfam" id="PF01740">
    <property type="entry name" value="STAS"/>
    <property type="match status" value="1"/>
</dbReference>
<evidence type="ECO:0000256" key="2">
    <source>
        <dbReference type="ARBA" id="ARBA00022692"/>
    </source>
</evidence>
<feature type="non-terminal residue" evidence="7">
    <location>
        <position position="1"/>
    </location>
</feature>
<evidence type="ECO:0000313" key="7">
    <source>
        <dbReference type="EMBL" id="JAS23520.1"/>
    </source>
</evidence>
<feature type="transmembrane region" description="Helical" evidence="5">
    <location>
        <begin position="503"/>
        <end position="532"/>
    </location>
</feature>
<dbReference type="EMBL" id="GEDC01013778">
    <property type="protein sequence ID" value="JAS23520.1"/>
    <property type="molecule type" value="Transcribed_RNA"/>
</dbReference>
<feature type="transmembrane region" description="Helical" evidence="5">
    <location>
        <begin position="440"/>
        <end position="459"/>
    </location>
</feature>
<evidence type="ECO:0000256" key="3">
    <source>
        <dbReference type="ARBA" id="ARBA00022989"/>
    </source>
</evidence>
<feature type="transmembrane region" description="Helical" evidence="5">
    <location>
        <begin position="205"/>
        <end position="226"/>
    </location>
</feature>
<reference evidence="7" key="1">
    <citation type="submission" date="2015-12" db="EMBL/GenBank/DDBJ databases">
        <title>De novo transcriptome assembly of four potential Pierce s Disease insect vectors from Arizona vineyards.</title>
        <authorList>
            <person name="Tassone E.E."/>
        </authorList>
    </citation>
    <scope>NUCLEOTIDE SEQUENCE</scope>
</reference>
<feature type="transmembrane region" description="Helical" evidence="5">
    <location>
        <begin position="366"/>
        <end position="386"/>
    </location>
</feature>
<proteinExistence type="predicted"/>
<feature type="transmembrane region" description="Helical" evidence="5">
    <location>
        <begin position="321"/>
        <end position="338"/>
    </location>
</feature>
<dbReference type="PANTHER" id="PTHR11814">
    <property type="entry name" value="SULFATE TRANSPORTER"/>
    <property type="match status" value="1"/>
</dbReference>
<dbReference type="InterPro" id="IPR002645">
    <property type="entry name" value="STAS_dom"/>
</dbReference>
<feature type="transmembrane region" description="Helical" evidence="5">
    <location>
        <begin position="135"/>
        <end position="161"/>
    </location>
</feature>
<dbReference type="SUPFAM" id="SSF52091">
    <property type="entry name" value="SpoIIaa-like"/>
    <property type="match status" value="1"/>
</dbReference>
<feature type="transmembrane region" description="Helical" evidence="5">
    <location>
        <begin position="238"/>
        <end position="256"/>
    </location>
</feature>
<keyword evidence="4 5" id="KW-0472">Membrane</keyword>
<dbReference type="GO" id="GO:0016020">
    <property type="term" value="C:membrane"/>
    <property type="evidence" value="ECO:0007669"/>
    <property type="project" value="UniProtKB-SubCell"/>
</dbReference>
<dbReference type="InterPro" id="IPR036513">
    <property type="entry name" value="STAS_dom_sf"/>
</dbReference>
<organism evidence="7">
    <name type="scientific">Clastoptera arizonana</name>
    <name type="common">Arizona spittle bug</name>
    <dbReference type="NCBI Taxonomy" id="38151"/>
    <lineage>
        <taxon>Eukaryota</taxon>
        <taxon>Metazoa</taxon>
        <taxon>Ecdysozoa</taxon>
        <taxon>Arthropoda</taxon>
        <taxon>Hexapoda</taxon>
        <taxon>Insecta</taxon>
        <taxon>Pterygota</taxon>
        <taxon>Neoptera</taxon>
        <taxon>Paraneoptera</taxon>
        <taxon>Hemiptera</taxon>
        <taxon>Auchenorrhyncha</taxon>
        <taxon>Cercopoidea</taxon>
        <taxon>Clastopteridae</taxon>
        <taxon>Clastoptera</taxon>
    </lineage>
</organism>
<feature type="transmembrane region" description="Helical" evidence="5">
    <location>
        <begin position="89"/>
        <end position="108"/>
    </location>
</feature>
<comment type="subcellular location">
    <subcellularLocation>
        <location evidence="1">Membrane</location>
        <topology evidence="1">Multi-pass membrane protein</topology>
    </subcellularLocation>
</comment>
<evidence type="ECO:0000256" key="5">
    <source>
        <dbReference type="SAM" id="Phobius"/>
    </source>
</evidence>
<accession>A0A1B6DD06</accession>
<feature type="transmembrane region" description="Helical" evidence="5">
    <location>
        <begin position="406"/>
        <end position="428"/>
    </location>
</feature>
<keyword evidence="2 5" id="KW-0812">Transmembrane</keyword>
<dbReference type="Pfam" id="PF00916">
    <property type="entry name" value="Sulfate_transp"/>
    <property type="match status" value="1"/>
</dbReference>
<sequence>RAVSLCVISDCNGPIVLVHNLTLPANFEVCDIRLNMDVQMEPLLANNHVIKSVENVGVLKPFNIDVFNEEYEYIQKPHIGFKERIKTTCTNFSIVNLMLTIFPIYSWIQEYKSQYFVKDFISGATVAILHIPQGLAYATLGGVDPIVGIYMAFFPVIVYVLMGTSRHISTGTFAVVCIMASKPVLSLSKDGGADFVEENDYYITPLYVATALTFSVGIWQVLLGILRLGSVSVLLSDTLVSSFTTGAACLVFTSQIKHVVGIKLPRHTGPLKPILSIIDVAAAIKNINFVPLCTSLIIIIVLLCFNSYFKEKVTRALKAPLPLEFILIVLGTVLTAVLKLDENSGVSVVGSIPVGFPTFTPPAVWMFRYVWLDGLIIAIVSFSVNYSMGSIFARKENYKVDPNQELIASGCGNIFGSFFSCLPFSASLSRSVIQKSVGGVTQVASAVSSILLLSVILYFGQYFEKLPNCVLAGIIIANLKTMFMQFADLKKTWKKSHIDGSLWIITFLSVVLLDIDIGLGIGLGMSVLYLIFIGQDIKISILGKVPHHDTFVDLESYHKAITISHTMIINLTGGFHFGNYQKVIEKITHMIKTNEQKKLHKLILDMSGVCFVDPASANGLKTFQEEILGSYRIKLLLANINVSVYEALIKYQYITEKNEDFIFPTIHDAVLFTVSEIKNEIQDSLPIKPVISREKMSAELIIK</sequence>
<dbReference type="PROSITE" id="PS50801">
    <property type="entry name" value="STAS"/>
    <property type="match status" value="1"/>
</dbReference>
<dbReference type="CDD" id="cd07042">
    <property type="entry name" value="STAS_SulP_like_sulfate_transporter"/>
    <property type="match status" value="1"/>
</dbReference>
<gene>
    <name evidence="7" type="ORF">g.40891</name>
</gene>
<keyword evidence="3 5" id="KW-1133">Transmembrane helix</keyword>
<dbReference type="InterPro" id="IPR011547">
    <property type="entry name" value="SLC26A/SulP_dom"/>
</dbReference>
<feature type="transmembrane region" description="Helical" evidence="5">
    <location>
        <begin position="289"/>
        <end position="309"/>
    </location>
</feature>
<name>A0A1B6DD06_9HEMI</name>
<feature type="transmembrane region" description="Helical" evidence="5">
    <location>
        <begin position="168"/>
        <end position="185"/>
    </location>
</feature>
<feature type="domain" description="STAS" evidence="6">
    <location>
        <begin position="556"/>
        <end position="673"/>
    </location>
</feature>
<protein>
    <recommendedName>
        <fullName evidence="6">STAS domain-containing protein</fullName>
    </recommendedName>
</protein>